<accession>A0ABV1VMD1</accession>
<evidence type="ECO:0000259" key="2">
    <source>
        <dbReference type="Pfam" id="PF12158"/>
    </source>
</evidence>
<dbReference type="Proteomes" id="UP001490330">
    <property type="component" value="Unassembled WGS sequence"/>
</dbReference>
<feature type="transmembrane region" description="Helical" evidence="1">
    <location>
        <begin position="6"/>
        <end position="24"/>
    </location>
</feature>
<evidence type="ECO:0000256" key="1">
    <source>
        <dbReference type="SAM" id="Phobius"/>
    </source>
</evidence>
<dbReference type="EMBL" id="JBEPCV010000035">
    <property type="protein sequence ID" value="MER6907665.1"/>
    <property type="molecule type" value="Genomic_DNA"/>
</dbReference>
<name>A0ABV1VMD1_9ACTN</name>
<feature type="domain" description="DUF3592" evidence="2">
    <location>
        <begin position="41"/>
        <end position="107"/>
    </location>
</feature>
<keyword evidence="4" id="KW-1185">Reference proteome</keyword>
<keyword evidence="1" id="KW-0812">Transmembrane</keyword>
<feature type="transmembrane region" description="Helical" evidence="1">
    <location>
        <begin position="119"/>
        <end position="138"/>
    </location>
</feature>
<dbReference type="RefSeq" id="WP_350721567.1">
    <property type="nucleotide sequence ID" value="NZ_JBEPCO010000027.1"/>
</dbReference>
<keyword evidence="1" id="KW-0472">Membrane</keyword>
<organism evidence="3 4">
    <name type="scientific">Streptomyces flaveolus</name>
    <dbReference type="NCBI Taxonomy" id="67297"/>
    <lineage>
        <taxon>Bacteria</taxon>
        <taxon>Bacillati</taxon>
        <taxon>Actinomycetota</taxon>
        <taxon>Actinomycetes</taxon>
        <taxon>Kitasatosporales</taxon>
        <taxon>Streptomycetaceae</taxon>
        <taxon>Streptomyces</taxon>
    </lineage>
</organism>
<evidence type="ECO:0000313" key="3">
    <source>
        <dbReference type="EMBL" id="MER6907665.1"/>
    </source>
</evidence>
<dbReference type="Pfam" id="PF12158">
    <property type="entry name" value="DUF3592"/>
    <property type="match status" value="1"/>
</dbReference>
<sequence length="145" mass="16341">MNALFHMTMVVLLAAMVWSAVAVVRRTRQRREAWESGLSAPARVVRAWATTQMVNNVARRVQWHEYDYTTRDGRAVRFQESGGPRDRSEGDTVPVYYSAQDPERATAAEPQPGKDSAAMVFWLLVLAACAIFLMYEWVSLSTALS</sequence>
<proteinExistence type="predicted"/>
<comment type="caution">
    <text evidence="3">The sequence shown here is derived from an EMBL/GenBank/DDBJ whole genome shotgun (WGS) entry which is preliminary data.</text>
</comment>
<evidence type="ECO:0000313" key="4">
    <source>
        <dbReference type="Proteomes" id="UP001490330"/>
    </source>
</evidence>
<protein>
    <submittedName>
        <fullName evidence="3">DUF3592 domain-containing protein</fullName>
    </submittedName>
</protein>
<reference evidence="3 4" key="1">
    <citation type="submission" date="2024-06" db="EMBL/GenBank/DDBJ databases">
        <title>The Natural Products Discovery Center: Release of the First 8490 Sequenced Strains for Exploring Actinobacteria Biosynthetic Diversity.</title>
        <authorList>
            <person name="Kalkreuter E."/>
            <person name="Kautsar S.A."/>
            <person name="Yang D."/>
            <person name="Bader C.D."/>
            <person name="Teijaro C.N."/>
            <person name="Fluegel L."/>
            <person name="Davis C.M."/>
            <person name="Simpson J.R."/>
            <person name="Lauterbach L."/>
            <person name="Steele A.D."/>
            <person name="Gui C."/>
            <person name="Meng S."/>
            <person name="Li G."/>
            <person name="Viehrig K."/>
            <person name="Ye F."/>
            <person name="Su P."/>
            <person name="Kiefer A.F."/>
            <person name="Nichols A."/>
            <person name="Cepeda A.J."/>
            <person name="Yan W."/>
            <person name="Fan B."/>
            <person name="Jiang Y."/>
            <person name="Adhikari A."/>
            <person name="Zheng C.-J."/>
            <person name="Schuster L."/>
            <person name="Cowan T.M."/>
            <person name="Smanski M.J."/>
            <person name="Chevrette M.G."/>
            <person name="De Carvalho L.P.S."/>
            <person name="Shen B."/>
        </authorList>
    </citation>
    <scope>NUCLEOTIDE SEQUENCE [LARGE SCALE GENOMIC DNA]</scope>
    <source>
        <strain evidence="3 4">NPDC000632</strain>
    </source>
</reference>
<dbReference type="InterPro" id="IPR021994">
    <property type="entry name" value="DUF3592"/>
</dbReference>
<keyword evidence="1" id="KW-1133">Transmembrane helix</keyword>
<gene>
    <name evidence="3" type="ORF">ABT322_28860</name>
</gene>